<evidence type="ECO:0000313" key="3">
    <source>
        <dbReference type="Ensembl" id="ENSMODP00000041498.1"/>
    </source>
</evidence>
<evidence type="ECO:0000259" key="2">
    <source>
        <dbReference type="PROSITE" id="PS50966"/>
    </source>
</evidence>
<dbReference type="Bgee" id="ENSMODG00000013336">
    <property type="expression patterns" value="Expressed in cerebellum and 17 other cell types or tissues"/>
</dbReference>
<keyword evidence="1" id="KW-0863">Zinc-finger</keyword>
<dbReference type="InterPro" id="IPR048315">
    <property type="entry name" value="ZSWIM9_RNaseH-like"/>
</dbReference>
<keyword evidence="1" id="KW-0479">Metal-binding</keyword>
<sequence>MLEQEALKGPAAMGELGLGLEFHTWHHFSSFFDDWCERHKVLFIIASLKPLISLRQPPLPYLPSLASTLRFRFVRLICKHSGTYVGQSVVQRDQQSQKIDCPALITLRLGPKKDRLVVTEAKLQHNHQLSPREFSRCFKRSQLEASLGLPIRITNSVSKRFLAPDLVWNLEDYSRAKDKGMCKLLGEMHTLFRADPGAKVKLVFQEDVAILNSIFLATSHMRQLARSFPRLLFLDQAASLPGDFELYSVLCQDANGRGREVAYCLARRGTPDLLVFIVASLVQSVPEIKALVECLTIGVSCLAGVDTVEEVLPCARVQVCRAQVLEALGRRARELAVPGERHIVNLLHNLAHAASPKVYSQYLSDLEDVAPLEFLRHFLETWHPHKGTWVACWAYHRGENCPFVDHLEAHRQKLLSALGRDSSLAASVRGLLDLESLPVELQGLQAEEVAERYRAVGPGEAAALVAEELALARHGVGIQPAEGGGFVLEGAGRGAAFTVGADLASCSCSIFMAGHRPCRHIFAARLWAGKALFDVSLLPPAGGDDGPDLPVIRRAGEDSRHGSTPGTVLVSEATRYRQVTSYVGLK</sequence>
<reference evidence="3 4" key="1">
    <citation type="journal article" date="2007" name="Nature">
        <title>Genome of the marsupial Monodelphis domestica reveals innovation in non-coding sequences.</title>
        <authorList>
            <person name="Mikkelsen T.S."/>
            <person name="Wakefield M.J."/>
            <person name="Aken B."/>
            <person name="Amemiya C.T."/>
            <person name="Chang J.L."/>
            <person name="Duke S."/>
            <person name="Garber M."/>
            <person name="Gentles A.J."/>
            <person name="Goodstadt L."/>
            <person name="Heger A."/>
            <person name="Jurka J."/>
            <person name="Kamal M."/>
            <person name="Mauceli E."/>
            <person name="Searle S.M."/>
            <person name="Sharpe T."/>
            <person name="Baker M.L."/>
            <person name="Batzer M.A."/>
            <person name="Benos P.V."/>
            <person name="Belov K."/>
            <person name="Clamp M."/>
            <person name="Cook A."/>
            <person name="Cuff J."/>
            <person name="Das R."/>
            <person name="Davidow L."/>
            <person name="Deakin J.E."/>
            <person name="Fazzari M.J."/>
            <person name="Glass J.L."/>
            <person name="Grabherr M."/>
            <person name="Greally J.M."/>
            <person name="Gu W."/>
            <person name="Hore T.A."/>
            <person name="Huttley G.A."/>
            <person name="Kleber M."/>
            <person name="Jirtle R.L."/>
            <person name="Koina E."/>
            <person name="Lee J.T."/>
            <person name="Mahony S."/>
            <person name="Marra M.A."/>
            <person name="Miller R.D."/>
            <person name="Nicholls R.D."/>
            <person name="Oda M."/>
            <person name="Papenfuss A.T."/>
            <person name="Parra Z.E."/>
            <person name="Pollock D.D."/>
            <person name="Ray D.A."/>
            <person name="Schein J.E."/>
            <person name="Speed T.P."/>
            <person name="Thompson K."/>
            <person name="VandeBerg J.L."/>
            <person name="Wade C.M."/>
            <person name="Walker J.A."/>
            <person name="Waters P.D."/>
            <person name="Webber C."/>
            <person name="Weidman J.R."/>
            <person name="Xie X."/>
            <person name="Zody M.C."/>
            <person name="Baldwin J."/>
            <person name="Abdouelleil A."/>
            <person name="Abdulkadir J."/>
            <person name="Abebe A."/>
            <person name="Abera B."/>
            <person name="Abreu J."/>
            <person name="Acer S.C."/>
            <person name="Aftuck L."/>
            <person name="Alexander A."/>
            <person name="An P."/>
            <person name="Anderson E."/>
            <person name="Anderson S."/>
            <person name="Arachi H."/>
            <person name="Azer M."/>
            <person name="Bachantsang P."/>
            <person name="Barry A."/>
            <person name="Bayul T."/>
            <person name="Berlin A."/>
            <person name="Bessette D."/>
            <person name="Bloom T."/>
            <person name="Bloom T."/>
            <person name="Boguslavskiy L."/>
            <person name="Bonnet C."/>
            <person name="Boukhgalter B."/>
            <person name="Bourzgui I."/>
            <person name="Brown A."/>
            <person name="Cahill P."/>
            <person name="Channer S."/>
            <person name="Cheshatsang Y."/>
            <person name="Chuda L."/>
            <person name="Citroen M."/>
            <person name="Collymore A."/>
            <person name="Cooke P."/>
            <person name="Costello M."/>
            <person name="D'Aco K."/>
            <person name="Daza R."/>
            <person name="De Haan G."/>
            <person name="DeGray S."/>
            <person name="DeMaso C."/>
            <person name="Dhargay N."/>
            <person name="Dooley K."/>
            <person name="Dooley E."/>
            <person name="Doricent M."/>
            <person name="Dorje P."/>
            <person name="Dorjee K."/>
            <person name="Dupes A."/>
            <person name="Elong R."/>
            <person name="Falk J."/>
            <person name="Farina A."/>
            <person name="Faro S."/>
            <person name="Ferguson D."/>
            <person name="Fisher S."/>
            <person name="Foley C.D."/>
            <person name="Franke A."/>
            <person name="Friedrich D."/>
            <person name="Gadbois L."/>
            <person name="Gearin G."/>
            <person name="Gearin C.R."/>
            <person name="Giannoukos G."/>
            <person name="Goode T."/>
            <person name="Graham J."/>
            <person name="Grandbois E."/>
            <person name="Grewal S."/>
            <person name="Gyaltsen K."/>
            <person name="Hafez N."/>
            <person name="Hagos B."/>
            <person name="Hall J."/>
            <person name="Henson C."/>
            <person name="Hollinger A."/>
            <person name="Honan T."/>
            <person name="Huard M.D."/>
            <person name="Hughes L."/>
            <person name="Hurhula B."/>
            <person name="Husby M.E."/>
            <person name="Kamat A."/>
            <person name="Kanga B."/>
            <person name="Kashin S."/>
            <person name="Khazanovich D."/>
            <person name="Kisner P."/>
            <person name="Lance K."/>
            <person name="Lara M."/>
            <person name="Lee W."/>
            <person name="Lennon N."/>
            <person name="Letendre F."/>
            <person name="LeVine R."/>
            <person name="Lipovsky A."/>
            <person name="Liu X."/>
            <person name="Liu J."/>
            <person name="Liu S."/>
            <person name="Lokyitsang T."/>
            <person name="Lokyitsang Y."/>
            <person name="Lubonja R."/>
            <person name="Lui A."/>
            <person name="MacDonald P."/>
            <person name="Magnisalis V."/>
            <person name="Maru K."/>
            <person name="Matthews C."/>
            <person name="McCusker W."/>
            <person name="McDonough S."/>
            <person name="Mehta T."/>
            <person name="Meldrim J."/>
            <person name="Meneus L."/>
            <person name="Mihai O."/>
            <person name="Mihalev A."/>
            <person name="Mihova T."/>
            <person name="Mittelman R."/>
            <person name="Mlenga V."/>
            <person name="Montmayeur A."/>
            <person name="Mulrain L."/>
            <person name="Navidi A."/>
            <person name="Naylor J."/>
            <person name="Negash T."/>
            <person name="Nguyen T."/>
            <person name="Nguyen N."/>
            <person name="Nicol R."/>
            <person name="Norbu C."/>
            <person name="Norbu N."/>
            <person name="Novod N."/>
            <person name="O'Neill B."/>
            <person name="Osman S."/>
            <person name="Markiewicz E."/>
            <person name="Oyono O.L."/>
            <person name="Patti C."/>
            <person name="Phunkhang P."/>
            <person name="Pierre F."/>
            <person name="Priest M."/>
            <person name="Raghuraman S."/>
            <person name="Rege F."/>
            <person name="Reyes R."/>
            <person name="Rise C."/>
            <person name="Rogov P."/>
            <person name="Ross K."/>
            <person name="Ryan E."/>
            <person name="Settipalli S."/>
            <person name="Shea T."/>
            <person name="Sherpa N."/>
            <person name="Shi L."/>
            <person name="Shih D."/>
            <person name="Sparrow T."/>
            <person name="Spaulding J."/>
            <person name="Stalker J."/>
            <person name="Stange-Thomann N."/>
            <person name="Stavropoulos S."/>
            <person name="Stone C."/>
            <person name="Strader C."/>
            <person name="Tesfaye S."/>
            <person name="Thomson T."/>
            <person name="Thoulutsang Y."/>
            <person name="Thoulutsang D."/>
            <person name="Topham K."/>
            <person name="Topping I."/>
            <person name="Tsamla T."/>
            <person name="Vassiliev H."/>
            <person name="Vo A."/>
            <person name="Wangchuk T."/>
            <person name="Wangdi T."/>
            <person name="Weiand M."/>
            <person name="Wilkinson J."/>
            <person name="Wilson A."/>
            <person name="Yadav S."/>
            <person name="Young G."/>
            <person name="Yu Q."/>
            <person name="Zembek L."/>
            <person name="Zhong D."/>
            <person name="Zimmer A."/>
            <person name="Zwirko Z."/>
            <person name="Jaffe D.B."/>
            <person name="Alvarez P."/>
            <person name="Brockman W."/>
            <person name="Butler J."/>
            <person name="Chin C."/>
            <person name="Gnerre S."/>
            <person name="MacCallum I."/>
            <person name="Graves J.A."/>
            <person name="Ponting C.P."/>
            <person name="Breen M."/>
            <person name="Samollow P.B."/>
            <person name="Lander E.S."/>
            <person name="Lindblad-Toh K."/>
        </authorList>
    </citation>
    <scope>NUCLEOTIDE SEQUENCE [LARGE SCALE GENOMIC DNA]</scope>
</reference>
<dbReference type="Pfam" id="PF20784">
    <property type="entry name" value="DUF5575_C"/>
    <property type="match status" value="1"/>
</dbReference>
<name>A0A5F8G210_MONDO</name>
<accession>A0A5F8G210</accession>
<proteinExistence type="predicted"/>
<organism evidence="3 4">
    <name type="scientific">Monodelphis domestica</name>
    <name type="common">Gray short-tailed opossum</name>
    <dbReference type="NCBI Taxonomy" id="13616"/>
    <lineage>
        <taxon>Eukaryota</taxon>
        <taxon>Metazoa</taxon>
        <taxon>Chordata</taxon>
        <taxon>Craniata</taxon>
        <taxon>Vertebrata</taxon>
        <taxon>Euteleostomi</taxon>
        <taxon>Mammalia</taxon>
        <taxon>Metatheria</taxon>
        <taxon>Didelphimorphia</taxon>
        <taxon>Didelphidae</taxon>
        <taxon>Monodelphis</taxon>
    </lineage>
</organism>
<feature type="domain" description="SWIM-type" evidence="2">
    <location>
        <begin position="497"/>
        <end position="529"/>
    </location>
</feature>
<dbReference type="InterPro" id="IPR049217">
    <property type="entry name" value="DUF5575_N"/>
</dbReference>
<dbReference type="AlphaFoldDB" id="A0A5F8G210"/>
<evidence type="ECO:0000313" key="4">
    <source>
        <dbReference type="Proteomes" id="UP000002280"/>
    </source>
</evidence>
<reference evidence="3" key="2">
    <citation type="submission" date="2025-08" db="UniProtKB">
        <authorList>
            <consortium name="Ensembl"/>
        </authorList>
    </citation>
    <scope>IDENTIFICATION</scope>
</reference>
<dbReference type="PANTHER" id="PTHR47086">
    <property type="entry name" value="BTB DOMAIN-CONTAINING PROTEIN"/>
    <property type="match status" value="1"/>
</dbReference>
<dbReference type="PROSITE" id="PS50966">
    <property type="entry name" value="ZF_SWIM"/>
    <property type="match status" value="1"/>
</dbReference>
<dbReference type="InterPro" id="IPR049218">
    <property type="entry name" value="DUF5575_C"/>
</dbReference>
<dbReference type="InterPro" id="IPR007527">
    <property type="entry name" value="Znf_SWIM"/>
</dbReference>
<dbReference type="Proteomes" id="UP000002280">
    <property type="component" value="Chromosome 4"/>
</dbReference>
<keyword evidence="4" id="KW-1185">Reference proteome</keyword>
<dbReference type="PANTHER" id="PTHR47086:SF5">
    <property type="entry name" value="SWIM-TYPE DOMAIN-CONTAINING PROTEIN"/>
    <property type="match status" value="1"/>
</dbReference>
<dbReference type="Pfam" id="PF17738">
    <property type="entry name" value="DUF5575"/>
    <property type="match status" value="1"/>
</dbReference>
<protein>
    <recommendedName>
        <fullName evidence="2">SWIM-type domain-containing protein</fullName>
    </recommendedName>
</protein>
<keyword evidence="1" id="KW-0862">Zinc</keyword>
<dbReference type="GeneTree" id="ENSGT01030000234606"/>
<gene>
    <name evidence="3" type="primary">LOC100029998</name>
</gene>
<dbReference type="Ensembl" id="ENSMODT00000068300.1">
    <property type="protein sequence ID" value="ENSMODP00000041498.1"/>
    <property type="gene ID" value="ENSMODG00000013336.4"/>
</dbReference>
<dbReference type="Pfam" id="PF20783">
    <property type="entry name" value="DUF5575_N"/>
    <property type="match status" value="1"/>
</dbReference>
<reference evidence="3" key="3">
    <citation type="submission" date="2025-09" db="UniProtKB">
        <authorList>
            <consortium name="Ensembl"/>
        </authorList>
    </citation>
    <scope>IDENTIFICATION</scope>
</reference>
<dbReference type="InterPro" id="IPR040854">
    <property type="entry name" value="ZSWIM9"/>
</dbReference>
<evidence type="ECO:0000256" key="1">
    <source>
        <dbReference type="PROSITE-ProRule" id="PRU00325"/>
    </source>
</evidence>
<dbReference type="GO" id="GO:0008270">
    <property type="term" value="F:zinc ion binding"/>
    <property type="evidence" value="ECO:0007669"/>
    <property type="project" value="UniProtKB-KW"/>
</dbReference>